<evidence type="ECO:0000313" key="7">
    <source>
        <dbReference type="Proteomes" id="UP000315439"/>
    </source>
</evidence>
<comment type="caution">
    <text evidence="6">The sequence shown here is derived from an EMBL/GenBank/DDBJ whole genome shotgun (WGS) entry which is preliminary data.</text>
</comment>
<dbReference type="Gene3D" id="2.40.100.10">
    <property type="entry name" value="Cyclophilin-like"/>
    <property type="match status" value="1"/>
</dbReference>
<dbReference type="EMBL" id="VIKS01000009">
    <property type="protein sequence ID" value="TQV86844.1"/>
    <property type="molecule type" value="Genomic_DNA"/>
</dbReference>
<sequence>MAHSLVFKRFLAILSICFTTLIFSGCSEGEDPAVAKIKTFINQQKIDKNKAGWKRSLAKPPKLAFTQDKKYFWEIRTNKGNMKIELMPDVAPMHVSSTMYLTLLGFYDDLKFHRVIKGFMAQGGDPMGNGSGGPGYKYAGEFSASAKHDKAGILSMANAGPNTDGSQFFITFKATPHLNGRHTVFGHVVEGMDTLKKLESFGSPSGQTKEELKIRGATIVVEQAGGK</sequence>
<organism evidence="6 7">
    <name type="scientific">Aliikangiella coralliicola</name>
    <dbReference type="NCBI Taxonomy" id="2592383"/>
    <lineage>
        <taxon>Bacteria</taxon>
        <taxon>Pseudomonadati</taxon>
        <taxon>Pseudomonadota</taxon>
        <taxon>Gammaproteobacteria</taxon>
        <taxon>Oceanospirillales</taxon>
        <taxon>Pleioneaceae</taxon>
        <taxon>Aliikangiella</taxon>
    </lineage>
</organism>
<dbReference type="PROSITE" id="PS50072">
    <property type="entry name" value="CSA_PPIASE_2"/>
    <property type="match status" value="1"/>
</dbReference>
<dbReference type="Pfam" id="PF00160">
    <property type="entry name" value="Pro_isomerase"/>
    <property type="match status" value="1"/>
</dbReference>
<evidence type="ECO:0000256" key="3">
    <source>
        <dbReference type="ARBA" id="ARBA00023235"/>
    </source>
</evidence>
<dbReference type="PRINTS" id="PR00153">
    <property type="entry name" value="CSAPPISMRASE"/>
</dbReference>
<protein>
    <recommendedName>
        <fullName evidence="4">Peptidyl-prolyl cis-trans isomerase</fullName>
        <shortName evidence="4">PPIase</shortName>
        <ecNumber evidence="4">5.2.1.8</ecNumber>
    </recommendedName>
</protein>
<evidence type="ECO:0000256" key="2">
    <source>
        <dbReference type="ARBA" id="ARBA00023110"/>
    </source>
</evidence>
<dbReference type="SUPFAM" id="SSF50891">
    <property type="entry name" value="Cyclophilin-like"/>
    <property type="match status" value="1"/>
</dbReference>
<name>A0A545UBK5_9GAMM</name>
<feature type="chain" id="PRO_5022263703" description="Peptidyl-prolyl cis-trans isomerase" evidence="4">
    <location>
        <begin position="30"/>
        <end position="227"/>
    </location>
</feature>
<accession>A0A545UBK5</accession>
<dbReference type="Proteomes" id="UP000315439">
    <property type="component" value="Unassembled WGS sequence"/>
</dbReference>
<gene>
    <name evidence="6" type="ORF">FLL46_13575</name>
</gene>
<dbReference type="GO" id="GO:0006457">
    <property type="term" value="P:protein folding"/>
    <property type="evidence" value="ECO:0007669"/>
    <property type="project" value="InterPro"/>
</dbReference>
<dbReference type="PROSITE" id="PS00170">
    <property type="entry name" value="CSA_PPIASE_1"/>
    <property type="match status" value="1"/>
</dbReference>
<dbReference type="InterPro" id="IPR020892">
    <property type="entry name" value="Cyclophilin-type_PPIase_CS"/>
</dbReference>
<keyword evidence="3 4" id="KW-0413">Isomerase</keyword>
<proteinExistence type="inferred from homology"/>
<dbReference type="InterPro" id="IPR029000">
    <property type="entry name" value="Cyclophilin-like_dom_sf"/>
</dbReference>
<feature type="signal peptide" evidence="4">
    <location>
        <begin position="1"/>
        <end position="29"/>
    </location>
</feature>
<evidence type="ECO:0000256" key="4">
    <source>
        <dbReference type="RuleBase" id="RU363019"/>
    </source>
</evidence>
<keyword evidence="2 4" id="KW-0697">Rotamase</keyword>
<dbReference type="InterPro" id="IPR002130">
    <property type="entry name" value="Cyclophilin-type_PPIase_dom"/>
</dbReference>
<evidence type="ECO:0000259" key="5">
    <source>
        <dbReference type="PROSITE" id="PS50072"/>
    </source>
</evidence>
<feature type="domain" description="PPIase cyclophilin-type" evidence="5">
    <location>
        <begin position="80"/>
        <end position="226"/>
    </location>
</feature>
<comment type="function">
    <text evidence="4">PPIases accelerate the folding of proteins. It catalyzes the cis-trans isomerization of proline imidic peptide bonds in oligopeptides.</text>
</comment>
<dbReference type="OrthoDB" id="9807797at2"/>
<reference evidence="6 7" key="1">
    <citation type="submission" date="2019-07" db="EMBL/GenBank/DDBJ databases">
        <title>Draft genome for Aliikangiella sp. M105.</title>
        <authorList>
            <person name="Wang G."/>
        </authorList>
    </citation>
    <scope>NUCLEOTIDE SEQUENCE [LARGE SCALE GENOMIC DNA]</scope>
    <source>
        <strain evidence="6 7">M105</strain>
    </source>
</reference>
<evidence type="ECO:0000256" key="1">
    <source>
        <dbReference type="ARBA" id="ARBA00007365"/>
    </source>
</evidence>
<dbReference type="EC" id="5.2.1.8" evidence="4"/>
<dbReference type="PANTHER" id="PTHR45625:SF4">
    <property type="entry name" value="PEPTIDYLPROLYL ISOMERASE DOMAIN AND WD REPEAT-CONTAINING PROTEIN 1"/>
    <property type="match status" value="1"/>
</dbReference>
<comment type="similarity">
    <text evidence="1 4">Belongs to the cyclophilin-type PPIase family.</text>
</comment>
<evidence type="ECO:0000313" key="6">
    <source>
        <dbReference type="EMBL" id="TQV86844.1"/>
    </source>
</evidence>
<dbReference type="RefSeq" id="WP_142894253.1">
    <property type="nucleotide sequence ID" value="NZ_ML660165.1"/>
</dbReference>
<dbReference type="AlphaFoldDB" id="A0A545UBK5"/>
<keyword evidence="4" id="KW-0732">Signal</keyword>
<comment type="catalytic activity">
    <reaction evidence="4">
        <text>[protein]-peptidylproline (omega=180) = [protein]-peptidylproline (omega=0)</text>
        <dbReference type="Rhea" id="RHEA:16237"/>
        <dbReference type="Rhea" id="RHEA-COMP:10747"/>
        <dbReference type="Rhea" id="RHEA-COMP:10748"/>
        <dbReference type="ChEBI" id="CHEBI:83833"/>
        <dbReference type="ChEBI" id="CHEBI:83834"/>
        <dbReference type="EC" id="5.2.1.8"/>
    </reaction>
</comment>
<dbReference type="GO" id="GO:0003755">
    <property type="term" value="F:peptidyl-prolyl cis-trans isomerase activity"/>
    <property type="evidence" value="ECO:0007669"/>
    <property type="project" value="UniProtKB-UniRule"/>
</dbReference>
<dbReference type="CDD" id="cd00317">
    <property type="entry name" value="cyclophilin"/>
    <property type="match status" value="1"/>
</dbReference>
<dbReference type="PANTHER" id="PTHR45625">
    <property type="entry name" value="PEPTIDYL-PROLYL CIS-TRANS ISOMERASE-RELATED"/>
    <property type="match status" value="1"/>
</dbReference>
<keyword evidence="7" id="KW-1185">Reference proteome</keyword>
<dbReference type="InterPro" id="IPR044666">
    <property type="entry name" value="Cyclophilin_A-like"/>
</dbReference>